<dbReference type="Proteomes" id="UP000325577">
    <property type="component" value="Linkage Group LG14"/>
</dbReference>
<comment type="subunit">
    <text evidence="7">Heterotrimer.</text>
</comment>
<dbReference type="SUPFAM" id="SSF56300">
    <property type="entry name" value="Metallo-dependent phosphatases"/>
    <property type="match status" value="1"/>
</dbReference>
<comment type="function">
    <text evidence="7">Component of the sequence-specific heterotrimeric transcription factor (NF-Y) which specifically recognizes a 5'-CCAAT-3' box motif found in the promoters of its target genes.</text>
</comment>
<evidence type="ECO:0000313" key="8">
    <source>
        <dbReference type="EMBL" id="KAA8539235.1"/>
    </source>
</evidence>
<dbReference type="InterPro" id="IPR001289">
    <property type="entry name" value="NFYA"/>
</dbReference>
<evidence type="ECO:0000256" key="1">
    <source>
        <dbReference type="ARBA" id="ARBA00004123"/>
    </source>
</evidence>
<reference evidence="8 9" key="1">
    <citation type="submission" date="2019-09" db="EMBL/GenBank/DDBJ databases">
        <title>A chromosome-level genome assembly of the Chinese tupelo Nyssa sinensis.</title>
        <authorList>
            <person name="Yang X."/>
            <person name="Kang M."/>
            <person name="Yang Y."/>
            <person name="Xiong H."/>
            <person name="Wang M."/>
            <person name="Zhang Z."/>
            <person name="Wang Z."/>
            <person name="Wu H."/>
            <person name="Ma T."/>
            <person name="Liu J."/>
            <person name="Xi Z."/>
        </authorList>
    </citation>
    <scope>NUCLEOTIDE SEQUENCE [LARGE SCALE GENOMIC DNA]</scope>
    <source>
        <strain evidence="8">J267</strain>
        <tissue evidence="8">Leaf</tissue>
    </source>
</reference>
<keyword evidence="9" id="KW-1185">Reference proteome</keyword>
<dbReference type="PANTHER" id="PTHR22953">
    <property type="entry name" value="ACID PHOSPHATASE RELATED"/>
    <property type="match status" value="1"/>
</dbReference>
<evidence type="ECO:0000313" key="9">
    <source>
        <dbReference type="Proteomes" id="UP000325577"/>
    </source>
</evidence>
<dbReference type="PROSITE" id="PS51152">
    <property type="entry name" value="NFYA_HAP2_2"/>
    <property type="match status" value="1"/>
</dbReference>
<dbReference type="Pfam" id="PF02045">
    <property type="entry name" value="CBFB_NFYA"/>
    <property type="match status" value="1"/>
</dbReference>
<evidence type="ECO:0000256" key="6">
    <source>
        <dbReference type="ARBA" id="ARBA00023242"/>
    </source>
</evidence>
<dbReference type="Gene3D" id="3.60.21.10">
    <property type="match status" value="1"/>
</dbReference>
<dbReference type="GO" id="GO:0003993">
    <property type="term" value="F:acid phosphatase activity"/>
    <property type="evidence" value="ECO:0007669"/>
    <property type="project" value="InterPro"/>
</dbReference>
<comment type="subcellular location">
    <subcellularLocation>
        <location evidence="1 7">Nucleus</location>
    </subcellularLocation>
</comment>
<dbReference type="GO" id="GO:0003677">
    <property type="term" value="F:DNA binding"/>
    <property type="evidence" value="ECO:0007669"/>
    <property type="project" value="UniProtKB-KW"/>
</dbReference>
<gene>
    <name evidence="8" type="ORF">F0562_025927</name>
</gene>
<sequence length="122" mass="13785">MIICLFMQPLVSKIPIVAVEGNHEIEKQAGNLTFAAYSSRFAFPSEESGSSSTFYYSFNAGGIHFIMLGGYIAYSKSGIHQTRMPLPLEIEEEPVYVNAKQYHGILRRRPRAKKWIGHDESE</sequence>
<keyword evidence="5 7" id="KW-0804">Transcription</keyword>
<evidence type="ECO:0000256" key="3">
    <source>
        <dbReference type="ARBA" id="ARBA00023015"/>
    </source>
</evidence>
<evidence type="ECO:0000256" key="2">
    <source>
        <dbReference type="ARBA" id="ARBA00022729"/>
    </source>
</evidence>
<keyword evidence="4 7" id="KW-0238">DNA-binding</keyword>
<dbReference type="OrthoDB" id="407721at2759"/>
<protein>
    <recommendedName>
        <fullName evidence="7">Nuclear transcription factor Y subunit</fullName>
    </recommendedName>
</protein>
<dbReference type="InterPro" id="IPR039331">
    <property type="entry name" value="PAPs-like"/>
</dbReference>
<keyword evidence="3 7" id="KW-0805">Transcription regulation</keyword>
<dbReference type="AlphaFoldDB" id="A0A5J5B7M4"/>
<dbReference type="PANTHER" id="PTHR22953:SF15">
    <property type="entry name" value="PURPLE ACID PHOSPHATASE 13"/>
    <property type="match status" value="1"/>
</dbReference>
<keyword evidence="6 7" id="KW-0539">Nucleus</keyword>
<name>A0A5J5B7M4_9ASTE</name>
<dbReference type="GO" id="GO:0003700">
    <property type="term" value="F:DNA-binding transcription factor activity"/>
    <property type="evidence" value="ECO:0007669"/>
    <property type="project" value="UniProtKB-UniRule"/>
</dbReference>
<comment type="similarity">
    <text evidence="7">Belongs to the NFYA/HAP2 subunit family.</text>
</comment>
<organism evidence="8 9">
    <name type="scientific">Nyssa sinensis</name>
    <dbReference type="NCBI Taxonomy" id="561372"/>
    <lineage>
        <taxon>Eukaryota</taxon>
        <taxon>Viridiplantae</taxon>
        <taxon>Streptophyta</taxon>
        <taxon>Embryophyta</taxon>
        <taxon>Tracheophyta</taxon>
        <taxon>Spermatophyta</taxon>
        <taxon>Magnoliopsida</taxon>
        <taxon>eudicotyledons</taxon>
        <taxon>Gunneridae</taxon>
        <taxon>Pentapetalae</taxon>
        <taxon>asterids</taxon>
        <taxon>Cornales</taxon>
        <taxon>Nyssaceae</taxon>
        <taxon>Nyssa</taxon>
    </lineage>
</organism>
<dbReference type="InterPro" id="IPR029052">
    <property type="entry name" value="Metallo-depent_PP-like"/>
</dbReference>
<dbReference type="EMBL" id="CM018037">
    <property type="protein sequence ID" value="KAA8539235.1"/>
    <property type="molecule type" value="Genomic_DNA"/>
</dbReference>
<dbReference type="GO" id="GO:0005634">
    <property type="term" value="C:nucleus"/>
    <property type="evidence" value="ECO:0007669"/>
    <property type="project" value="UniProtKB-SubCell"/>
</dbReference>
<evidence type="ECO:0000256" key="4">
    <source>
        <dbReference type="ARBA" id="ARBA00023125"/>
    </source>
</evidence>
<keyword evidence="2" id="KW-0732">Signal</keyword>
<evidence type="ECO:0000256" key="7">
    <source>
        <dbReference type="RuleBase" id="RU367155"/>
    </source>
</evidence>
<proteinExistence type="inferred from homology"/>
<accession>A0A5J5B7M4</accession>
<evidence type="ECO:0000256" key="5">
    <source>
        <dbReference type="ARBA" id="ARBA00023163"/>
    </source>
</evidence>
<dbReference type="Gene3D" id="6.10.250.2430">
    <property type="match status" value="1"/>
</dbReference>